<dbReference type="HOGENOM" id="CLU_025928_1_0_10"/>
<dbReference type="AlphaFoldDB" id="A0A0E3ZTV2"/>
<evidence type="ECO:0000256" key="1">
    <source>
        <dbReference type="SAM" id="SignalP"/>
    </source>
</evidence>
<organism evidence="2 3">
    <name type="scientific">Spirosoma radiotolerans</name>
    <dbReference type="NCBI Taxonomy" id="1379870"/>
    <lineage>
        <taxon>Bacteria</taxon>
        <taxon>Pseudomonadati</taxon>
        <taxon>Bacteroidota</taxon>
        <taxon>Cytophagia</taxon>
        <taxon>Cytophagales</taxon>
        <taxon>Cytophagaceae</taxon>
        <taxon>Spirosoma</taxon>
    </lineage>
</organism>
<feature type="chain" id="PRO_5002416901" description="Starch-binding protein" evidence="1">
    <location>
        <begin position="23"/>
        <end position="534"/>
    </location>
</feature>
<gene>
    <name evidence="2" type="ORF">SD10_04210</name>
</gene>
<dbReference type="STRING" id="1379870.SD10_04210"/>
<keyword evidence="3" id="KW-1185">Reference proteome</keyword>
<dbReference type="Gene3D" id="1.25.40.390">
    <property type="match status" value="1"/>
</dbReference>
<dbReference type="EMBL" id="CP010429">
    <property type="protein sequence ID" value="AKD54225.1"/>
    <property type="molecule type" value="Genomic_DNA"/>
</dbReference>
<sequence length="534" mass="59112">MKMKKISILFLGGLLLANVSCKESDFTDAYPNPAKIAETTVEKQYTGVLYANKDYVLPGYRYYFVSLRTSINHYTQATGWVNESGQYVPGSSGIEDVWYNYYNMLAQYRELQKVYASKTAEQQANLKIFMLTAAVYVYDYTAKMVDLHGSIPFSTAGLLSTNGGEYTASSAKFDTAEGIYTFLLDDLKRIATELNGITLNAGYQKSFQTQDFVNKGDVTAWKRYTNSIRLRLLNRVSDVASFKTRSNTEMAEILGNATTYPIVETNAQNIQINVYDINTDINSKGFRDGIEGDGWYGNTAGKAIIDNMNANNDPRLPILFEPGANAAGKYIGIDPLGTQAAQTALVNAGQVAIYNRYTLSRNQFFPGILINAPQMNLIKAEYYLRTANDASAKTAYETAITQSVQFYNGILALTNATGITGSAIPTPATATSISAYIAGPGVNWSSATSATDKLKLIATQKWLHYNLVQPYENWADIRRLDYPVLNFQADNANNQTLPPVRWTIPGNEITYNAANYASVKATDNLTTKIFWDVK</sequence>
<feature type="signal peptide" evidence="1">
    <location>
        <begin position="1"/>
        <end position="22"/>
    </location>
</feature>
<reference evidence="2 3" key="1">
    <citation type="journal article" date="2014" name="Curr. Microbiol.">
        <title>Spirosoma radiotolerans sp. nov., a gamma-radiation-resistant bacterium isolated from gamma ray-irradiated soil.</title>
        <authorList>
            <person name="Lee J.J."/>
            <person name="Srinivasan S."/>
            <person name="Lim S."/>
            <person name="Joe M."/>
            <person name="Im S."/>
            <person name="Bae S.I."/>
            <person name="Park K.R."/>
            <person name="Han J.H."/>
            <person name="Park S.H."/>
            <person name="Joo B.M."/>
            <person name="Park S.J."/>
            <person name="Kim M.K."/>
        </authorList>
    </citation>
    <scope>NUCLEOTIDE SEQUENCE [LARGE SCALE GENOMIC DNA]</scope>
    <source>
        <strain evidence="2 3">DG5A</strain>
    </source>
</reference>
<proteinExistence type="predicted"/>
<evidence type="ECO:0008006" key="4">
    <source>
        <dbReference type="Google" id="ProtNLM"/>
    </source>
</evidence>
<dbReference type="InterPro" id="IPR011990">
    <property type="entry name" value="TPR-like_helical_dom_sf"/>
</dbReference>
<name>A0A0E3ZTV2_9BACT</name>
<protein>
    <recommendedName>
        <fullName evidence="4">Starch-binding protein</fullName>
    </recommendedName>
</protein>
<dbReference type="InterPro" id="IPR041662">
    <property type="entry name" value="SusD-like_2"/>
</dbReference>
<dbReference type="KEGG" id="srd:SD10_04210"/>
<evidence type="ECO:0000313" key="2">
    <source>
        <dbReference type="EMBL" id="AKD54225.1"/>
    </source>
</evidence>
<dbReference type="SUPFAM" id="SSF48452">
    <property type="entry name" value="TPR-like"/>
    <property type="match status" value="1"/>
</dbReference>
<evidence type="ECO:0000313" key="3">
    <source>
        <dbReference type="Proteomes" id="UP000033054"/>
    </source>
</evidence>
<dbReference type="OrthoDB" id="843771at2"/>
<dbReference type="PATRIC" id="fig|1379870.5.peg.918"/>
<keyword evidence="1" id="KW-0732">Signal</keyword>
<dbReference type="Pfam" id="PF12771">
    <property type="entry name" value="SusD-like_2"/>
    <property type="match status" value="1"/>
</dbReference>
<accession>A0A0E3ZTV2</accession>
<dbReference type="Proteomes" id="UP000033054">
    <property type="component" value="Chromosome"/>
</dbReference>